<organism evidence="2 3">
    <name type="scientific">Natrinema salaciae</name>
    <dbReference type="NCBI Taxonomy" id="1186196"/>
    <lineage>
        <taxon>Archaea</taxon>
        <taxon>Methanobacteriati</taxon>
        <taxon>Methanobacteriota</taxon>
        <taxon>Stenosarchaea group</taxon>
        <taxon>Halobacteria</taxon>
        <taxon>Halobacteriales</taxon>
        <taxon>Natrialbaceae</taxon>
        <taxon>Natrinema</taxon>
    </lineage>
</organism>
<accession>A0A1H9Q2K6</accession>
<evidence type="ECO:0000313" key="2">
    <source>
        <dbReference type="EMBL" id="SER54189.1"/>
    </source>
</evidence>
<protein>
    <submittedName>
        <fullName evidence="2">Uncharacterized protein</fullName>
    </submittedName>
</protein>
<dbReference type="STRING" id="1186196.SAMN04489841_4056"/>
<name>A0A1H9Q2K6_9EURY</name>
<dbReference type="EMBL" id="FOFD01000006">
    <property type="protein sequence ID" value="SER54189.1"/>
    <property type="molecule type" value="Genomic_DNA"/>
</dbReference>
<dbReference type="Proteomes" id="UP000199114">
    <property type="component" value="Unassembled WGS sequence"/>
</dbReference>
<feature type="region of interest" description="Disordered" evidence="1">
    <location>
        <begin position="1"/>
        <end position="38"/>
    </location>
</feature>
<proteinExistence type="predicted"/>
<sequence length="219" mass="24685">MRSPIRHNIPSRGGCTRRKISTSVREQRSSARGRFSPPLAVENCRRPPSRDGWIHPPGVDRAHVSRWRSWRSNRRLRAGDRRLSGVSHADVHEARDGNNAWRPFHRTGCRYPSFPPQTVGSGSGSSASALQPPPLAPIFDNRRRIVLLSTYSLPSLCFDHRSTPRASVHAVPRRYRTFRESPSVRRVTGSTTALRSGNRECGIVPFGRWGDGTSFYRPV</sequence>
<evidence type="ECO:0000256" key="1">
    <source>
        <dbReference type="SAM" id="MobiDB-lite"/>
    </source>
</evidence>
<reference evidence="3" key="1">
    <citation type="submission" date="2016-10" db="EMBL/GenBank/DDBJ databases">
        <authorList>
            <person name="Varghese N."/>
            <person name="Submissions S."/>
        </authorList>
    </citation>
    <scope>NUCLEOTIDE SEQUENCE [LARGE SCALE GENOMIC DNA]</scope>
    <source>
        <strain evidence="3">DSM 25055</strain>
    </source>
</reference>
<evidence type="ECO:0000313" key="3">
    <source>
        <dbReference type="Proteomes" id="UP000199114"/>
    </source>
</evidence>
<keyword evidence="3" id="KW-1185">Reference proteome</keyword>
<gene>
    <name evidence="2" type="ORF">SAMN04489841_4056</name>
</gene>
<dbReference type="AlphaFoldDB" id="A0A1H9Q2K6"/>